<protein>
    <submittedName>
        <fullName evidence="13">Magnesium transporter CorA</fullName>
    </submittedName>
</protein>
<dbReference type="GO" id="GO:0015095">
    <property type="term" value="F:magnesium ion transmembrane transporter activity"/>
    <property type="evidence" value="ECO:0007669"/>
    <property type="project" value="TreeGrafter"/>
</dbReference>
<dbReference type="PANTHER" id="PTHR46494">
    <property type="entry name" value="CORA FAMILY METAL ION TRANSPORTER (EUROFUNG)"/>
    <property type="match status" value="1"/>
</dbReference>
<dbReference type="PANTHER" id="PTHR46494:SF1">
    <property type="entry name" value="CORA FAMILY METAL ION TRANSPORTER (EUROFUNG)"/>
    <property type="match status" value="1"/>
</dbReference>
<evidence type="ECO:0000256" key="2">
    <source>
        <dbReference type="ARBA" id="ARBA00009765"/>
    </source>
</evidence>
<keyword evidence="4" id="KW-1003">Cell membrane</keyword>
<dbReference type="AlphaFoldDB" id="H0QVU2"/>
<proteinExistence type="inferred from homology"/>
<comment type="catalytic activity">
    <reaction evidence="10">
        <text>Mg(2+)(in) = Mg(2+)(out)</text>
        <dbReference type="Rhea" id="RHEA:29827"/>
        <dbReference type="ChEBI" id="CHEBI:18420"/>
    </reaction>
</comment>
<evidence type="ECO:0000256" key="12">
    <source>
        <dbReference type="SAM" id="Phobius"/>
    </source>
</evidence>
<gene>
    <name evidence="13" type="primary">corA</name>
    <name evidence="13" type="ORF">GOEFS_017_00590</name>
</gene>
<dbReference type="GO" id="GO:0005886">
    <property type="term" value="C:plasma membrane"/>
    <property type="evidence" value="ECO:0007669"/>
    <property type="project" value="UniProtKB-SubCell"/>
</dbReference>
<organism evidence="13 14">
    <name type="scientific">Gordonia effusa NBRC 100432</name>
    <dbReference type="NCBI Taxonomy" id="1077974"/>
    <lineage>
        <taxon>Bacteria</taxon>
        <taxon>Bacillati</taxon>
        <taxon>Actinomycetota</taxon>
        <taxon>Actinomycetes</taxon>
        <taxon>Mycobacteriales</taxon>
        <taxon>Gordoniaceae</taxon>
        <taxon>Gordonia</taxon>
    </lineage>
</organism>
<dbReference type="GO" id="GO:0050897">
    <property type="term" value="F:cobalt ion binding"/>
    <property type="evidence" value="ECO:0007669"/>
    <property type="project" value="TreeGrafter"/>
</dbReference>
<dbReference type="InterPro" id="IPR045863">
    <property type="entry name" value="CorA_TM1_TM2"/>
</dbReference>
<dbReference type="SUPFAM" id="SSF144083">
    <property type="entry name" value="Magnesium transport protein CorA, transmembrane region"/>
    <property type="match status" value="1"/>
</dbReference>
<sequence length="281" mass="31885">MQGVADAFGLHELAVEDAVHAHQRPKLEVYDETQFLVLRTVKYVEHESIQATSEVVETGEIMIFFGKDFVITVRHGDHTHLSDLRHHLEKRPEQLALGPTMVMHSIADLVVDSYLAVTDRMEDDVDAIEQSVFGRGGLDIDPVYLLKREVLEMRRAVAPLIGPLSQLTASNQVPKEVRRYLRDVTDHLTTVIDRVIEFDDVLSSLLDAAAAKVALQQNTDMRKISAWVAMAAGPTMIAGIYGMNFDHMPELHWGYGYYIVLTVMVLLTIVLWRNFRKHNWL</sequence>
<keyword evidence="14" id="KW-1185">Reference proteome</keyword>
<evidence type="ECO:0000256" key="7">
    <source>
        <dbReference type="ARBA" id="ARBA00022989"/>
    </source>
</evidence>
<evidence type="ECO:0000256" key="11">
    <source>
        <dbReference type="ARBA" id="ARBA00045497"/>
    </source>
</evidence>
<comment type="subcellular location">
    <subcellularLocation>
        <location evidence="1">Cell membrane</location>
        <topology evidence="1">Multi-pass membrane protein</topology>
    </subcellularLocation>
</comment>
<name>H0QVU2_9ACTN</name>
<feature type="transmembrane region" description="Helical" evidence="12">
    <location>
        <begin position="224"/>
        <end position="243"/>
    </location>
</feature>
<reference evidence="13 14" key="1">
    <citation type="submission" date="2011-12" db="EMBL/GenBank/DDBJ databases">
        <title>Whole genome shotgun sequence of Gordonia effusa NBRC 100432.</title>
        <authorList>
            <person name="Yoshida I."/>
            <person name="Takarada H."/>
            <person name="Hosoyama A."/>
            <person name="Tsuchikane K."/>
            <person name="Katsumata H."/>
            <person name="Yamazaki S."/>
            <person name="Fujita N."/>
        </authorList>
    </citation>
    <scope>NUCLEOTIDE SEQUENCE [LARGE SCALE GENOMIC DNA]</scope>
    <source>
        <strain evidence="13 14">NBRC 100432</strain>
    </source>
</reference>
<dbReference type="EMBL" id="BAEH01000017">
    <property type="protein sequence ID" value="GAB16943.1"/>
    <property type="molecule type" value="Genomic_DNA"/>
</dbReference>
<keyword evidence="5 12" id="KW-0812">Transmembrane</keyword>
<dbReference type="eggNOG" id="COG0598">
    <property type="taxonomic scope" value="Bacteria"/>
</dbReference>
<keyword evidence="8" id="KW-0406">Ion transport</keyword>
<evidence type="ECO:0000256" key="1">
    <source>
        <dbReference type="ARBA" id="ARBA00004651"/>
    </source>
</evidence>
<keyword evidence="9 12" id="KW-0472">Membrane</keyword>
<dbReference type="Pfam" id="PF01544">
    <property type="entry name" value="CorA"/>
    <property type="match status" value="1"/>
</dbReference>
<dbReference type="SUPFAM" id="SSF143865">
    <property type="entry name" value="CorA soluble domain-like"/>
    <property type="match status" value="1"/>
</dbReference>
<evidence type="ECO:0000256" key="8">
    <source>
        <dbReference type="ARBA" id="ARBA00023065"/>
    </source>
</evidence>
<dbReference type="InterPro" id="IPR002523">
    <property type="entry name" value="MgTranspt_CorA/ZnTranspt_ZntB"/>
</dbReference>
<dbReference type="Gene3D" id="1.20.58.340">
    <property type="entry name" value="Magnesium transport protein CorA, transmembrane region"/>
    <property type="match status" value="2"/>
</dbReference>
<comment type="function">
    <text evidence="11">Mediates influx of magnesium ions. Alternates between open and closed states. Activated by low cytoplasmic Mg(2+) levels. Inactive when cytoplasmic Mg(2+) levels are high.</text>
</comment>
<evidence type="ECO:0000313" key="14">
    <source>
        <dbReference type="Proteomes" id="UP000035034"/>
    </source>
</evidence>
<keyword evidence="6" id="KW-0460">Magnesium</keyword>
<evidence type="ECO:0000256" key="9">
    <source>
        <dbReference type="ARBA" id="ARBA00023136"/>
    </source>
</evidence>
<dbReference type="FunFam" id="1.20.58.340:FF:000004">
    <property type="entry name" value="Magnesium transport protein CorA"/>
    <property type="match status" value="1"/>
</dbReference>
<dbReference type="GO" id="GO:0000287">
    <property type="term" value="F:magnesium ion binding"/>
    <property type="evidence" value="ECO:0007669"/>
    <property type="project" value="TreeGrafter"/>
</dbReference>
<dbReference type="STRING" id="1077974.GOEFS_017_00590"/>
<evidence type="ECO:0000256" key="6">
    <source>
        <dbReference type="ARBA" id="ARBA00022842"/>
    </source>
</evidence>
<keyword evidence="3" id="KW-0813">Transport</keyword>
<evidence type="ECO:0000256" key="10">
    <source>
        <dbReference type="ARBA" id="ARBA00034269"/>
    </source>
</evidence>
<accession>H0QVU2</accession>
<evidence type="ECO:0000256" key="3">
    <source>
        <dbReference type="ARBA" id="ARBA00022448"/>
    </source>
</evidence>
<keyword evidence="7 12" id="KW-1133">Transmembrane helix</keyword>
<comment type="caution">
    <text evidence="13">The sequence shown here is derived from an EMBL/GenBank/DDBJ whole genome shotgun (WGS) entry which is preliminary data.</text>
</comment>
<comment type="similarity">
    <text evidence="2">Belongs to the CorA metal ion transporter (MIT) (TC 1.A.35) family.</text>
</comment>
<evidence type="ECO:0000313" key="13">
    <source>
        <dbReference type="EMBL" id="GAB16943.1"/>
    </source>
</evidence>
<evidence type="ECO:0000256" key="4">
    <source>
        <dbReference type="ARBA" id="ARBA00022475"/>
    </source>
</evidence>
<dbReference type="GO" id="GO:0015087">
    <property type="term" value="F:cobalt ion transmembrane transporter activity"/>
    <property type="evidence" value="ECO:0007669"/>
    <property type="project" value="TreeGrafter"/>
</dbReference>
<dbReference type="InterPro" id="IPR045861">
    <property type="entry name" value="CorA_cytoplasmic_dom"/>
</dbReference>
<dbReference type="CDD" id="cd12830">
    <property type="entry name" value="MtCorA-like"/>
    <property type="match status" value="1"/>
</dbReference>
<dbReference type="Gene3D" id="3.30.460.20">
    <property type="entry name" value="CorA soluble domain-like"/>
    <property type="match status" value="1"/>
</dbReference>
<dbReference type="Proteomes" id="UP000035034">
    <property type="component" value="Unassembled WGS sequence"/>
</dbReference>
<feature type="transmembrane region" description="Helical" evidence="12">
    <location>
        <begin position="255"/>
        <end position="275"/>
    </location>
</feature>
<evidence type="ECO:0000256" key="5">
    <source>
        <dbReference type="ARBA" id="ARBA00022692"/>
    </source>
</evidence>